<dbReference type="InterPro" id="IPR018114">
    <property type="entry name" value="TRYPSIN_HIS"/>
</dbReference>
<dbReference type="PANTHER" id="PTHR24260">
    <property type="match status" value="1"/>
</dbReference>
<keyword evidence="2" id="KW-0964">Secreted</keyword>
<feature type="domain" description="Peptidase S1" evidence="11">
    <location>
        <begin position="926"/>
        <end position="1154"/>
    </location>
</feature>
<dbReference type="InterPro" id="IPR001254">
    <property type="entry name" value="Trypsin_dom"/>
</dbReference>
<dbReference type="InterPro" id="IPR043504">
    <property type="entry name" value="Peptidase_S1_PA_chymotrypsin"/>
</dbReference>
<protein>
    <recommendedName>
        <fullName evidence="15">Peptidase S1 domain-containing protein</fullName>
    </recommendedName>
</protein>
<evidence type="ECO:0000259" key="11">
    <source>
        <dbReference type="PROSITE" id="PS50240"/>
    </source>
</evidence>
<dbReference type="Gene3D" id="2.40.10.10">
    <property type="entry name" value="Trypsin-like serine proteases"/>
    <property type="match status" value="5"/>
</dbReference>
<dbReference type="GO" id="GO:0045087">
    <property type="term" value="P:innate immune response"/>
    <property type="evidence" value="ECO:0007669"/>
    <property type="project" value="UniProtKB-KW"/>
</dbReference>
<evidence type="ECO:0000256" key="7">
    <source>
        <dbReference type="ARBA" id="ARBA00023180"/>
    </source>
</evidence>
<keyword evidence="3" id="KW-0399">Innate immunity</keyword>
<comment type="similarity">
    <text evidence="8">Belongs to the peptidase S1 family. CLIP subfamily.</text>
</comment>
<dbReference type="InterPro" id="IPR022700">
    <property type="entry name" value="CLIP"/>
</dbReference>
<dbReference type="PANTHER" id="PTHR24260:SF147">
    <property type="entry name" value="EG:BACR7A4.3 PROTEIN-RELATED"/>
    <property type="match status" value="1"/>
</dbReference>
<keyword evidence="9" id="KW-0645">Protease</keyword>
<evidence type="ECO:0000313" key="14">
    <source>
        <dbReference type="Proteomes" id="UP000075883"/>
    </source>
</evidence>
<dbReference type="Proteomes" id="UP000075883">
    <property type="component" value="Unassembled WGS sequence"/>
</dbReference>
<evidence type="ECO:0008006" key="15">
    <source>
        <dbReference type="Google" id="ProtNLM"/>
    </source>
</evidence>
<evidence type="ECO:0000313" key="13">
    <source>
        <dbReference type="EnsemblMetazoa" id="ACUA005275-PA"/>
    </source>
</evidence>
<dbReference type="PROSITE" id="PS50240">
    <property type="entry name" value="TRYPSIN_DOM"/>
    <property type="match status" value="4"/>
</dbReference>
<keyword evidence="6" id="KW-1015">Disulfide bond</keyword>
<accession>A0A182LYV6</accession>
<dbReference type="InterPro" id="IPR051333">
    <property type="entry name" value="CLIP_Serine_Protease"/>
</dbReference>
<sequence length="1155" mass="127586">MKSLTVMLFQSVLLLFALRTRGITAQSQGNEQTSHIVLLGSTRTDGTREFRCGGSYLGRNVVLAGAHCASGKGQPTLDTVRFGSGTDNVMHFRIVNHTLHYRYKPQFEYHNMAVYFLDASPDVVGAGRFKPACILKPHMKQGTVQMVGDGTNGRGLALQTTALDVVASEKCHEYYNPIPKLRFGVLLCCFCAMNSDTTECSNMHSSPLQLVINRSGKRVPFLIGHKSIGKACGVKSPAVFTRYGSYYEWLETITNLPLEATDCHLRYHKYGDYYLVYPIYGVPARQGEFAHMAAIGWRQSNGSINFDCGGSLVTTRHVLTAAHCAVNDDGVAPQVVRLGVIDITVGLYDPQNQFAQEYTITSFRRHPEHEFRTEYHDIALVTLDRAVTLTSAVVPACLWTGARVPDRRLEAAGFGQTSFGGERTPILLKVQLSPVDNGACGRFYPPGRRRRQGLIDQQLCAADERMDTCHGDSGGPLQIKLMANNRLIPFIVGVTSFGRFCGTATPAVYTRVSSYVDWIQTETGQSFDARACAARHINVREIEEAMIANRFGDKLFVEPEKSYMDLETVAKHRVYLGYSTASGRIQWNCGGVLINENFVLTVAHCDRFVLNKTPDYVKAGDLDIFKDHPHAQIVQIEQFIKHPDYRDGGGSIDNDIALVKLRTNLRLEPNVVPACILNSDSFSLPFYEMAGLGPYNMNNFLMDDEPLSNNNTLVLTRMRADSSSCSWQSSNKIMCTRNNQSLVPGTCRIEHGGPLEREIWHHDRYYTYVFGLTVAGEDCGFGSEANYVNIASHIRWIEQTVLGSNNRRRQSRSTRTKRQIVFPNSGEYVASYAVIQSCQLPDGRRGSCKPYSSCSSALMGTTISICQHGIEPIVCCASATSTTTATGTLTRPTRLSAGGSGYKLNSCVSYWKQYKRPPSEEFEHIPSEGRPVGAEEYPHVATIGNSQQNVWPCAGVLVSDRYVMSAASCFASGRSLRSVQLGHGVGNPTVFEIDEIINHPSYGRMLKDNYNLALIRLKNPVRFSSAILPACLWTKSDMVPLKLYSVGRGSDGQMQVYPRSAMYNADCRALPTGDNSIMDAENVCIENYYATDTVCPDAPGNPVEGIVDYNGTRIPLIVGTTSYTGGCLTAAKTQTFAILSRIAVHMTWIKGIVER</sequence>
<dbReference type="AlphaFoldDB" id="A0A182LYV6"/>
<dbReference type="PROSITE" id="PS00134">
    <property type="entry name" value="TRYPSIN_HIS"/>
    <property type="match status" value="1"/>
</dbReference>
<name>A0A182LYV6_9DIPT</name>
<keyword evidence="9" id="KW-0378">Hydrolase</keyword>
<evidence type="ECO:0000256" key="10">
    <source>
        <dbReference type="SAM" id="SignalP"/>
    </source>
</evidence>
<dbReference type="FunFam" id="2.40.10.10:FF:000068">
    <property type="entry name" value="transmembrane protease serine 2"/>
    <property type="match status" value="1"/>
</dbReference>
<dbReference type="GO" id="GO:0006508">
    <property type="term" value="P:proteolysis"/>
    <property type="evidence" value="ECO:0007669"/>
    <property type="project" value="UniProtKB-KW"/>
</dbReference>
<keyword evidence="5" id="KW-0391">Immunity</keyword>
<evidence type="ECO:0000256" key="1">
    <source>
        <dbReference type="ARBA" id="ARBA00004613"/>
    </source>
</evidence>
<dbReference type="InterPro" id="IPR001314">
    <property type="entry name" value="Peptidase_S1A"/>
</dbReference>
<dbReference type="InterPro" id="IPR009003">
    <property type="entry name" value="Peptidase_S1_PA"/>
</dbReference>
<feature type="domain" description="Peptidase S1" evidence="11">
    <location>
        <begin position="589"/>
        <end position="802"/>
    </location>
</feature>
<feature type="domain" description="Peptidase S1" evidence="11">
    <location>
        <begin position="279"/>
        <end position="524"/>
    </location>
</feature>
<dbReference type="PRINTS" id="PR00722">
    <property type="entry name" value="CHYMOTRYPSIN"/>
</dbReference>
<feature type="signal peptide" evidence="10">
    <location>
        <begin position="1"/>
        <end position="25"/>
    </location>
</feature>
<evidence type="ECO:0000256" key="5">
    <source>
        <dbReference type="ARBA" id="ARBA00022859"/>
    </source>
</evidence>
<evidence type="ECO:0000259" key="12">
    <source>
        <dbReference type="PROSITE" id="PS51888"/>
    </source>
</evidence>
<dbReference type="PROSITE" id="PS51888">
    <property type="entry name" value="CLIP"/>
    <property type="match status" value="1"/>
</dbReference>
<reference evidence="13" key="2">
    <citation type="submission" date="2020-05" db="UniProtKB">
        <authorList>
            <consortium name="EnsemblMetazoa"/>
        </authorList>
    </citation>
    <scope>IDENTIFICATION</scope>
    <source>
        <strain evidence="13">A-37</strain>
    </source>
</reference>
<dbReference type="FunFam" id="2.40.10.10:FF:000028">
    <property type="entry name" value="Serine protease easter"/>
    <property type="match status" value="1"/>
</dbReference>
<dbReference type="CDD" id="cd00190">
    <property type="entry name" value="Tryp_SPc"/>
    <property type="match status" value="1"/>
</dbReference>
<dbReference type="Pfam" id="PF00089">
    <property type="entry name" value="Trypsin"/>
    <property type="match status" value="4"/>
</dbReference>
<evidence type="ECO:0000256" key="6">
    <source>
        <dbReference type="ARBA" id="ARBA00023157"/>
    </source>
</evidence>
<keyword evidence="7" id="KW-0325">Glycoprotein</keyword>
<keyword evidence="4 10" id="KW-0732">Signal</keyword>
<dbReference type="EMBL" id="AXCM01002067">
    <property type="status" value="NOT_ANNOTATED_CDS"/>
    <property type="molecule type" value="Genomic_DNA"/>
</dbReference>
<dbReference type="VEuPathDB" id="VectorBase:ACUA005275"/>
<evidence type="ECO:0000256" key="8">
    <source>
        <dbReference type="ARBA" id="ARBA00024195"/>
    </source>
</evidence>
<dbReference type="EnsemblMetazoa" id="ACUA005275-RA">
    <property type="protein sequence ID" value="ACUA005275-PA"/>
    <property type="gene ID" value="ACUA005275"/>
</dbReference>
<feature type="chain" id="PRO_5008127621" description="Peptidase S1 domain-containing protein" evidence="10">
    <location>
        <begin position="26"/>
        <end position="1155"/>
    </location>
</feature>
<dbReference type="SMART" id="SM00680">
    <property type="entry name" value="CLIP"/>
    <property type="match status" value="1"/>
</dbReference>
<dbReference type="SMART" id="SM00020">
    <property type="entry name" value="Tryp_SPc"/>
    <property type="match status" value="3"/>
</dbReference>
<evidence type="ECO:0000256" key="9">
    <source>
        <dbReference type="RuleBase" id="RU363034"/>
    </source>
</evidence>
<evidence type="ECO:0000256" key="2">
    <source>
        <dbReference type="ARBA" id="ARBA00022525"/>
    </source>
</evidence>
<feature type="domain" description="Peptidase S1" evidence="11">
    <location>
        <begin position="52"/>
        <end position="255"/>
    </location>
</feature>
<reference evidence="14" key="1">
    <citation type="submission" date="2013-09" db="EMBL/GenBank/DDBJ databases">
        <title>The Genome Sequence of Anopheles culicifacies species A.</title>
        <authorList>
            <consortium name="The Broad Institute Genomics Platform"/>
            <person name="Neafsey D.E."/>
            <person name="Besansky N."/>
            <person name="Howell P."/>
            <person name="Walton C."/>
            <person name="Young S.K."/>
            <person name="Zeng Q."/>
            <person name="Gargeya S."/>
            <person name="Fitzgerald M."/>
            <person name="Haas B."/>
            <person name="Abouelleil A."/>
            <person name="Allen A.W."/>
            <person name="Alvarado L."/>
            <person name="Arachchi H.M."/>
            <person name="Berlin A.M."/>
            <person name="Chapman S.B."/>
            <person name="Gainer-Dewar J."/>
            <person name="Goldberg J."/>
            <person name="Griggs A."/>
            <person name="Gujja S."/>
            <person name="Hansen M."/>
            <person name="Howarth C."/>
            <person name="Imamovic A."/>
            <person name="Ireland A."/>
            <person name="Larimer J."/>
            <person name="McCowan C."/>
            <person name="Murphy C."/>
            <person name="Pearson M."/>
            <person name="Poon T.W."/>
            <person name="Priest M."/>
            <person name="Roberts A."/>
            <person name="Saif S."/>
            <person name="Shea T."/>
            <person name="Sisk P."/>
            <person name="Sykes S."/>
            <person name="Wortman J."/>
            <person name="Nusbaum C."/>
            <person name="Birren B."/>
        </authorList>
    </citation>
    <scope>NUCLEOTIDE SEQUENCE [LARGE SCALE GENOMIC DNA]</scope>
    <source>
        <strain evidence="14">A-37</strain>
    </source>
</reference>
<organism evidence="13 14">
    <name type="scientific">Anopheles culicifacies</name>
    <dbReference type="NCBI Taxonomy" id="139723"/>
    <lineage>
        <taxon>Eukaryota</taxon>
        <taxon>Metazoa</taxon>
        <taxon>Ecdysozoa</taxon>
        <taxon>Arthropoda</taxon>
        <taxon>Hexapoda</taxon>
        <taxon>Insecta</taxon>
        <taxon>Pterygota</taxon>
        <taxon>Neoptera</taxon>
        <taxon>Endopterygota</taxon>
        <taxon>Diptera</taxon>
        <taxon>Nematocera</taxon>
        <taxon>Culicoidea</taxon>
        <taxon>Culicidae</taxon>
        <taxon>Anophelinae</taxon>
        <taxon>Anopheles</taxon>
        <taxon>culicifacies species complex</taxon>
    </lineage>
</organism>
<dbReference type="GO" id="GO:0004252">
    <property type="term" value="F:serine-type endopeptidase activity"/>
    <property type="evidence" value="ECO:0007669"/>
    <property type="project" value="InterPro"/>
</dbReference>
<dbReference type="SUPFAM" id="SSF50494">
    <property type="entry name" value="Trypsin-like serine proteases"/>
    <property type="match status" value="4"/>
</dbReference>
<keyword evidence="14" id="KW-1185">Reference proteome</keyword>
<dbReference type="PROSITE" id="PS00135">
    <property type="entry name" value="TRYPSIN_SER"/>
    <property type="match status" value="1"/>
</dbReference>
<proteinExistence type="inferred from homology"/>
<keyword evidence="9" id="KW-0720">Serine protease</keyword>
<feature type="domain" description="Clip" evidence="12">
    <location>
        <begin position="837"/>
        <end position="876"/>
    </location>
</feature>
<evidence type="ECO:0000256" key="3">
    <source>
        <dbReference type="ARBA" id="ARBA00022588"/>
    </source>
</evidence>
<dbReference type="GO" id="GO:0005576">
    <property type="term" value="C:extracellular region"/>
    <property type="evidence" value="ECO:0007669"/>
    <property type="project" value="UniProtKB-SubCell"/>
</dbReference>
<dbReference type="STRING" id="139723.A0A182LYV6"/>
<evidence type="ECO:0000256" key="4">
    <source>
        <dbReference type="ARBA" id="ARBA00022729"/>
    </source>
</evidence>
<comment type="subcellular location">
    <subcellularLocation>
        <location evidence="1">Secreted</location>
    </subcellularLocation>
</comment>
<dbReference type="InterPro" id="IPR033116">
    <property type="entry name" value="TRYPSIN_SER"/>
</dbReference>